<dbReference type="Proteomes" id="UP000716291">
    <property type="component" value="Unassembled WGS sequence"/>
</dbReference>
<comment type="caution">
    <text evidence="2">The sequence shown here is derived from an EMBL/GenBank/DDBJ whole genome shotgun (WGS) entry which is preliminary data.</text>
</comment>
<feature type="compositionally biased region" description="Polar residues" evidence="1">
    <location>
        <begin position="38"/>
        <end position="53"/>
    </location>
</feature>
<accession>A0A9P6WRC4</accession>
<protein>
    <submittedName>
        <fullName evidence="2">Uncharacterized protein</fullName>
    </submittedName>
</protein>
<keyword evidence="3" id="KW-1185">Reference proteome</keyword>
<feature type="region of interest" description="Disordered" evidence="1">
    <location>
        <begin position="38"/>
        <end position="58"/>
    </location>
</feature>
<sequence>MKPAPNRNVTINQPMARDLLFACTFRLAIPKVKLENSSNSVSTRTNFRSNSSLPVGPPAVALDNTANVANSTEKISKSLIR</sequence>
<evidence type="ECO:0000256" key="1">
    <source>
        <dbReference type="SAM" id="MobiDB-lite"/>
    </source>
</evidence>
<evidence type="ECO:0000313" key="3">
    <source>
        <dbReference type="Proteomes" id="UP000716291"/>
    </source>
</evidence>
<evidence type="ECO:0000313" key="2">
    <source>
        <dbReference type="EMBL" id="KAG1272823.1"/>
    </source>
</evidence>
<organism evidence="2 3">
    <name type="scientific">Rhizopus oryzae</name>
    <name type="common">Mucormycosis agent</name>
    <name type="synonym">Rhizopus arrhizus var. delemar</name>
    <dbReference type="NCBI Taxonomy" id="64495"/>
    <lineage>
        <taxon>Eukaryota</taxon>
        <taxon>Fungi</taxon>
        <taxon>Fungi incertae sedis</taxon>
        <taxon>Mucoromycota</taxon>
        <taxon>Mucoromycotina</taxon>
        <taxon>Mucoromycetes</taxon>
        <taxon>Mucorales</taxon>
        <taxon>Mucorineae</taxon>
        <taxon>Rhizopodaceae</taxon>
        <taxon>Rhizopus</taxon>
    </lineage>
</organism>
<dbReference type="AlphaFoldDB" id="A0A9P6WRC4"/>
<name>A0A9P6WRC4_RHIOR</name>
<reference evidence="2" key="1">
    <citation type="journal article" date="2020" name="Microb. Genom.">
        <title>Genetic diversity of clinical and environmental Mucorales isolates obtained from an investigation of mucormycosis cases among solid organ transplant recipients.</title>
        <authorList>
            <person name="Nguyen M.H."/>
            <person name="Kaul D."/>
            <person name="Muto C."/>
            <person name="Cheng S.J."/>
            <person name="Richter R.A."/>
            <person name="Bruno V.M."/>
            <person name="Liu G."/>
            <person name="Beyhan S."/>
            <person name="Sundermann A.J."/>
            <person name="Mounaud S."/>
            <person name="Pasculle A.W."/>
            <person name="Nierman W.C."/>
            <person name="Driscoll E."/>
            <person name="Cumbie R."/>
            <person name="Clancy C.J."/>
            <person name="Dupont C.L."/>
        </authorList>
    </citation>
    <scope>NUCLEOTIDE SEQUENCE</scope>
    <source>
        <strain evidence="2">GL11</strain>
    </source>
</reference>
<dbReference type="EMBL" id="JAANQT010014188">
    <property type="protein sequence ID" value="KAG1272823.1"/>
    <property type="molecule type" value="Genomic_DNA"/>
</dbReference>
<gene>
    <name evidence="2" type="ORF">G6F64_015459</name>
</gene>
<proteinExistence type="predicted"/>